<dbReference type="EMBL" id="VIIS01001356">
    <property type="protein sequence ID" value="KAF0299541.1"/>
    <property type="molecule type" value="Genomic_DNA"/>
</dbReference>
<feature type="region of interest" description="Disordered" evidence="5">
    <location>
        <begin position="164"/>
        <end position="249"/>
    </location>
</feature>
<keyword evidence="2 4" id="KW-0378">Hydrolase</keyword>
<evidence type="ECO:0000256" key="1">
    <source>
        <dbReference type="ARBA" id="ARBA00022723"/>
    </source>
</evidence>
<keyword evidence="8" id="KW-1185">Reference proteome</keyword>
<evidence type="ECO:0000256" key="3">
    <source>
        <dbReference type="ARBA" id="ARBA00022912"/>
    </source>
</evidence>
<dbReference type="GO" id="GO:0046872">
    <property type="term" value="F:metal ion binding"/>
    <property type="evidence" value="ECO:0007669"/>
    <property type="project" value="UniProtKB-KW"/>
</dbReference>
<organism evidence="7 8">
    <name type="scientific">Amphibalanus amphitrite</name>
    <name type="common">Striped barnacle</name>
    <name type="synonym">Balanus amphitrite</name>
    <dbReference type="NCBI Taxonomy" id="1232801"/>
    <lineage>
        <taxon>Eukaryota</taxon>
        <taxon>Metazoa</taxon>
        <taxon>Ecdysozoa</taxon>
        <taxon>Arthropoda</taxon>
        <taxon>Crustacea</taxon>
        <taxon>Multicrustacea</taxon>
        <taxon>Cirripedia</taxon>
        <taxon>Thoracica</taxon>
        <taxon>Thoracicalcarea</taxon>
        <taxon>Balanomorpha</taxon>
        <taxon>Balanoidea</taxon>
        <taxon>Balanidae</taxon>
        <taxon>Amphibalaninae</taxon>
        <taxon>Amphibalanus</taxon>
    </lineage>
</organism>
<dbReference type="SMART" id="SM00332">
    <property type="entry name" value="PP2Cc"/>
    <property type="match status" value="1"/>
</dbReference>
<dbReference type="GO" id="GO:0004722">
    <property type="term" value="F:protein serine/threonine phosphatase activity"/>
    <property type="evidence" value="ECO:0007669"/>
    <property type="project" value="InterPro"/>
</dbReference>
<dbReference type="Pfam" id="PF00481">
    <property type="entry name" value="PP2C"/>
    <property type="match status" value="2"/>
</dbReference>
<dbReference type="PANTHER" id="PTHR47992">
    <property type="entry name" value="PROTEIN PHOSPHATASE"/>
    <property type="match status" value="1"/>
</dbReference>
<protein>
    <submittedName>
        <fullName evidence="7">Protein phosphatase 1L</fullName>
    </submittedName>
</protein>
<dbReference type="Gene3D" id="3.60.40.10">
    <property type="entry name" value="PPM-type phosphatase domain"/>
    <property type="match status" value="2"/>
</dbReference>
<dbReference type="Proteomes" id="UP000440578">
    <property type="component" value="Unassembled WGS sequence"/>
</dbReference>
<reference evidence="7 8" key="1">
    <citation type="submission" date="2019-07" db="EMBL/GenBank/DDBJ databases">
        <title>Draft genome assembly of a fouling barnacle, Amphibalanus amphitrite (Darwin, 1854): The first reference genome for Thecostraca.</title>
        <authorList>
            <person name="Kim W."/>
        </authorList>
    </citation>
    <scope>NUCLEOTIDE SEQUENCE [LARGE SCALE GENOMIC DNA]</scope>
    <source>
        <strain evidence="7">SNU_AA5</strain>
        <tissue evidence="7">Soma without cirri and trophi</tissue>
    </source>
</reference>
<evidence type="ECO:0000313" key="7">
    <source>
        <dbReference type="EMBL" id="KAF0299541.1"/>
    </source>
</evidence>
<dbReference type="InterPro" id="IPR015655">
    <property type="entry name" value="PP2C"/>
</dbReference>
<accession>A0A6A4WC97</accession>
<evidence type="ECO:0000256" key="5">
    <source>
        <dbReference type="SAM" id="MobiDB-lite"/>
    </source>
</evidence>
<dbReference type="PROSITE" id="PS51746">
    <property type="entry name" value="PPM_2"/>
    <property type="match status" value="1"/>
</dbReference>
<keyword evidence="3 4" id="KW-0904">Protein phosphatase</keyword>
<proteinExistence type="inferred from homology"/>
<dbReference type="CDD" id="cd00143">
    <property type="entry name" value="PP2Cc"/>
    <property type="match status" value="1"/>
</dbReference>
<evidence type="ECO:0000256" key="4">
    <source>
        <dbReference type="RuleBase" id="RU003465"/>
    </source>
</evidence>
<dbReference type="SUPFAM" id="SSF81606">
    <property type="entry name" value="PP2C-like"/>
    <property type="match status" value="2"/>
</dbReference>
<dbReference type="PROSITE" id="PS01032">
    <property type="entry name" value="PPM_1"/>
    <property type="match status" value="1"/>
</dbReference>
<feature type="compositionally biased region" description="Basic and acidic residues" evidence="5">
    <location>
        <begin position="231"/>
        <end position="247"/>
    </location>
</feature>
<dbReference type="OrthoDB" id="408373at2759"/>
<dbReference type="InterPro" id="IPR036457">
    <property type="entry name" value="PPM-type-like_dom_sf"/>
</dbReference>
<evidence type="ECO:0000313" key="8">
    <source>
        <dbReference type="Proteomes" id="UP000440578"/>
    </source>
</evidence>
<sequence>MEDAVESEVLCSFFASHGQLLAGMAWGALGRAETLLESVLLLLQLCLLRPEMVGVAVAIGFLTLLINDRSFAALVSIWRAVAARVPLPGARRVTDMAAALGLRAKMEDRFAAEEEMALGPSGRAVSVYAVYDGHGGDFAAEYTKDHLITALKVKLLELHAQRAPAAEPSEPAEPAGPFGLLAAPAPLHPVASAPGDLSGEPPSPDGPPPPPLITVEPPAESAERPSAAPARCHEAYQRPRAPRRAESARGGLQGDMLVNFLGEINYTRVLQEVFSEVDDRLLDAARREANIAGTTAVVALVDGDQVVVAVLLVPCTTAVVALVDGDQVVVASCGDSRAVLCDARGNAVPLTTDHKPDQLAEKKRITEAGGFVTFNGVWRVNGILATSRALGDLPFKERRLLTCRPDVSTVSVRHHAAPFLLLASDGLWDAATGQQAVQHIRDRLHEPDLGARSLALLAYQRGSLDNITVMVVDLRPGQLGRSGSFRRQPAS</sequence>
<keyword evidence="1" id="KW-0479">Metal-binding</keyword>
<comment type="similarity">
    <text evidence="4">Belongs to the PP2C family.</text>
</comment>
<feature type="compositionally biased region" description="Low complexity" evidence="5">
    <location>
        <begin position="213"/>
        <end position="230"/>
    </location>
</feature>
<name>A0A6A4WC97_AMPAM</name>
<dbReference type="InterPro" id="IPR001932">
    <property type="entry name" value="PPM-type_phosphatase-like_dom"/>
</dbReference>
<evidence type="ECO:0000256" key="2">
    <source>
        <dbReference type="ARBA" id="ARBA00022801"/>
    </source>
</evidence>
<feature type="compositionally biased region" description="Pro residues" evidence="5">
    <location>
        <begin position="201"/>
        <end position="212"/>
    </location>
</feature>
<gene>
    <name evidence="7" type="primary">PPM1L</name>
    <name evidence="7" type="ORF">FJT64_027726</name>
</gene>
<dbReference type="AlphaFoldDB" id="A0A6A4WC97"/>
<comment type="caution">
    <text evidence="7">The sequence shown here is derived from an EMBL/GenBank/DDBJ whole genome shotgun (WGS) entry which is preliminary data.</text>
</comment>
<evidence type="ECO:0000259" key="6">
    <source>
        <dbReference type="PROSITE" id="PS51746"/>
    </source>
</evidence>
<feature type="domain" description="PPM-type phosphatase" evidence="6">
    <location>
        <begin position="93"/>
        <end position="474"/>
    </location>
</feature>
<dbReference type="InterPro" id="IPR000222">
    <property type="entry name" value="PP2C_BS"/>
</dbReference>
<feature type="compositionally biased region" description="Low complexity" evidence="5">
    <location>
        <begin position="164"/>
        <end position="200"/>
    </location>
</feature>